<dbReference type="AlphaFoldDB" id="A0A1V6X4J4"/>
<dbReference type="EMBL" id="MOOB01000124">
    <property type="protein sequence ID" value="OQE70073.1"/>
    <property type="molecule type" value="Genomic_DNA"/>
</dbReference>
<name>A0A1V6X4J4_PENNA</name>
<comment type="caution">
    <text evidence="2">The sequence shown here is derived from an EMBL/GenBank/DDBJ whole genome shotgun (WGS) entry which is preliminary data.</text>
</comment>
<reference evidence="3" key="1">
    <citation type="journal article" date="2017" name="Nat. Microbiol.">
        <title>Global analysis of biosynthetic gene clusters reveals vast potential of secondary metabolite production in Penicillium species.</title>
        <authorList>
            <person name="Nielsen J.C."/>
            <person name="Grijseels S."/>
            <person name="Prigent S."/>
            <person name="Ji B."/>
            <person name="Dainat J."/>
            <person name="Nielsen K.F."/>
            <person name="Frisvad J.C."/>
            <person name="Workman M."/>
            <person name="Nielsen J."/>
        </authorList>
    </citation>
    <scope>NUCLEOTIDE SEQUENCE [LARGE SCALE GENOMIC DNA]</scope>
    <source>
        <strain evidence="3">IBT 13039</strain>
    </source>
</reference>
<evidence type="ECO:0000313" key="2">
    <source>
        <dbReference type="EMBL" id="OQE70073.1"/>
    </source>
</evidence>
<feature type="region of interest" description="Disordered" evidence="1">
    <location>
        <begin position="1"/>
        <end position="42"/>
    </location>
</feature>
<protein>
    <submittedName>
        <fullName evidence="2">Uncharacterized protein</fullName>
    </submittedName>
</protein>
<evidence type="ECO:0000256" key="1">
    <source>
        <dbReference type="SAM" id="MobiDB-lite"/>
    </source>
</evidence>
<gene>
    <name evidence="2" type="ORF">PENNAL_c0124G03705</name>
</gene>
<proteinExistence type="predicted"/>
<accession>A0A1V6X4J4</accession>
<sequence>MQTPSLSIKSVGHSTFASVGSSQRCDGSLGTSGFGSTGTPMANQHVPQCRHIRLPQLARVVKIEDPDILQTTSGFNCAV</sequence>
<keyword evidence="3" id="KW-1185">Reference proteome</keyword>
<evidence type="ECO:0000313" key="3">
    <source>
        <dbReference type="Proteomes" id="UP000191691"/>
    </source>
</evidence>
<dbReference type="Proteomes" id="UP000191691">
    <property type="component" value="Unassembled WGS sequence"/>
</dbReference>
<organism evidence="2 3">
    <name type="scientific">Penicillium nalgiovense</name>
    <dbReference type="NCBI Taxonomy" id="60175"/>
    <lineage>
        <taxon>Eukaryota</taxon>
        <taxon>Fungi</taxon>
        <taxon>Dikarya</taxon>
        <taxon>Ascomycota</taxon>
        <taxon>Pezizomycotina</taxon>
        <taxon>Eurotiomycetes</taxon>
        <taxon>Eurotiomycetidae</taxon>
        <taxon>Eurotiales</taxon>
        <taxon>Aspergillaceae</taxon>
        <taxon>Penicillium</taxon>
    </lineage>
</organism>
<feature type="compositionally biased region" description="Polar residues" evidence="1">
    <location>
        <begin position="1"/>
        <end position="25"/>
    </location>
</feature>